<feature type="region of interest" description="Disordered" evidence="1">
    <location>
        <begin position="22"/>
        <end position="72"/>
    </location>
</feature>
<dbReference type="Proteomes" id="UP000284706">
    <property type="component" value="Unassembled WGS sequence"/>
</dbReference>
<keyword evidence="3" id="KW-1185">Reference proteome</keyword>
<accession>A0A409YAZ6</accession>
<evidence type="ECO:0000313" key="3">
    <source>
        <dbReference type="Proteomes" id="UP000284706"/>
    </source>
</evidence>
<evidence type="ECO:0000256" key="1">
    <source>
        <dbReference type="SAM" id="MobiDB-lite"/>
    </source>
</evidence>
<evidence type="ECO:0000313" key="2">
    <source>
        <dbReference type="EMBL" id="PPR00171.1"/>
    </source>
</evidence>
<organism evidence="2 3">
    <name type="scientific">Gymnopilus dilepis</name>
    <dbReference type="NCBI Taxonomy" id="231916"/>
    <lineage>
        <taxon>Eukaryota</taxon>
        <taxon>Fungi</taxon>
        <taxon>Dikarya</taxon>
        <taxon>Basidiomycota</taxon>
        <taxon>Agaricomycotina</taxon>
        <taxon>Agaricomycetes</taxon>
        <taxon>Agaricomycetidae</taxon>
        <taxon>Agaricales</taxon>
        <taxon>Agaricineae</taxon>
        <taxon>Hymenogastraceae</taxon>
        <taxon>Gymnopilus</taxon>
    </lineage>
</organism>
<dbReference type="EMBL" id="NHYE01001025">
    <property type="protein sequence ID" value="PPR00171.1"/>
    <property type="molecule type" value="Genomic_DNA"/>
</dbReference>
<dbReference type="AlphaFoldDB" id="A0A409YAZ6"/>
<reference evidence="2 3" key="1">
    <citation type="journal article" date="2018" name="Evol. Lett.">
        <title>Horizontal gene cluster transfer increased hallucinogenic mushroom diversity.</title>
        <authorList>
            <person name="Reynolds H.T."/>
            <person name="Vijayakumar V."/>
            <person name="Gluck-Thaler E."/>
            <person name="Korotkin H.B."/>
            <person name="Matheny P.B."/>
            <person name="Slot J.C."/>
        </authorList>
    </citation>
    <scope>NUCLEOTIDE SEQUENCE [LARGE SCALE GENOMIC DNA]</scope>
    <source>
        <strain evidence="2 3">SRW20</strain>
    </source>
</reference>
<gene>
    <name evidence="2" type="ORF">CVT26_008889</name>
</gene>
<comment type="caution">
    <text evidence="2">The sequence shown here is derived from an EMBL/GenBank/DDBJ whole genome shotgun (WGS) entry which is preliminary data.</text>
</comment>
<sequence>MTDPNRQPTRWVAVMISGPKEDFLPTSATKETVRTQDGMLGSDRESSTKGSQNRHLQGVSVGGTKLAAHRDN</sequence>
<dbReference type="InParanoid" id="A0A409YAZ6"/>
<name>A0A409YAZ6_9AGAR</name>
<proteinExistence type="predicted"/>
<protein>
    <submittedName>
        <fullName evidence="2">Uncharacterized protein</fullName>
    </submittedName>
</protein>